<feature type="transmembrane region" description="Helical" evidence="8">
    <location>
        <begin position="280"/>
        <end position="299"/>
    </location>
</feature>
<dbReference type="Proteomes" id="UP000247612">
    <property type="component" value="Unassembled WGS sequence"/>
</dbReference>
<dbReference type="EMBL" id="QJKH01000032">
    <property type="protein sequence ID" value="PXX73687.1"/>
    <property type="molecule type" value="Genomic_DNA"/>
</dbReference>
<feature type="transmembrane region" description="Helical" evidence="8">
    <location>
        <begin position="184"/>
        <end position="203"/>
    </location>
</feature>
<keyword evidence="3" id="KW-0813">Transport</keyword>
<dbReference type="GO" id="GO:0055085">
    <property type="term" value="P:transmembrane transport"/>
    <property type="evidence" value="ECO:0007669"/>
    <property type="project" value="InterPro"/>
</dbReference>
<evidence type="ECO:0000256" key="2">
    <source>
        <dbReference type="ARBA" id="ARBA00010145"/>
    </source>
</evidence>
<reference evidence="9 10" key="1">
    <citation type="submission" date="2018-05" db="EMBL/GenBank/DDBJ databases">
        <title>Genomic Encyclopedia of Type Strains, Phase IV (KMG-IV): sequencing the most valuable type-strain genomes for metagenomic binning, comparative biology and taxonomic classification.</title>
        <authorList>
            <person name="Goeker M."/>
        </authorList>
    </citation>
    <scope>NUCLEOTIDE SEQUENCE [LARGE SCALE GENOMIC DNA]</scope>
    <source>
        <strain evidence="9 10">JC118</strain>
    </source>
</reference>
<evidence type="ECO:0000256" key="8">
    <source>
        <dbReference type="SAM" id="Phobius"/>
    </source>
</evidence>
<evidence type="ECO:0008006" key="11">
    <source>
        <dbReference type="Google" id="ProtNLM"/>
    </source>
</evidence>
<feature type="transmembrane region" description="Helical" evidence="8">
    <location>
        <begin position="6"/>
        <end position="24"/>
    </location>
</feature>
<dbReference type="InterPro" id="IPR038770">
    <property type="entry name" value="Na+/solute_symporter_sf"/>
</dbReference>
<dbReference type="GO" id="GO:0005886">
    <property type="term" value="C:plasma membrane"/>
    <property type="evidence" value="ECO:0007669"/>
    <property type="project" value="UniProtKB-SubCell"/>
</dbReference>
<evidence type="ECO:0000313" key="9">
    <source>
        <dbReference type="EMBL" id="PXX73687.1"/>
    </source>
</evidence>
<dbReference type="InterPro" id="IPR004776">
    <property type="entry name" value="Mem_transp_PIN-like"/>
</dbReference>
<organism evidence="9 10">
    <name type="scientific">Dielma fastidiosa</name>
    <dbReference type="NCBI Taxonomy" id="1034346"/>
    <lineage>
        <taxon>Bacteria</taxon>
        <taxon>Bacillati</taxon>
        <taxon>Bacillota</taxon>
        <taxon>Erysipelotrichia</taxon>
        <taxon>Erysipelotrichales</taxon>
        <taxon>Erysipelotrichaceae</taxon>
        <taxon>Dielma</taxon>
    </lineage>
</organism>
<comment type="subcellular location">
    <subcellularLocation>
        <location evidence="1">Cell membrane</location>
        <topology evidence="1">Multi-pass membrane protein</topology>
    </subcellularLocation>
</comment>
<evidence type="ECO:0000256" key="4">
    <source>
        <dbReference type="ARBA" id="ARBA00022475"/>
    </source>
</evidence>
<keyword evidence="6 8" id="KW-1133">Transmembrane helix</keyword>
<gene>
    <name evidence="9" type="ORF">DES51_1325</name>
</gene>
<dbReference type="RefSeq" id="WP_022938534.1">
    <property type="nucleotide sequence ID" value="NZ_CABKRQ010000005.1"/>
</dbReference>
<dbReference type="Pfam" id="PF03547">
    <property type="entry name" value="Mem_trans"/>
    <property type="match status" value="2"/>
</dbReference>
<feature type="transmembrane region" description="Helical" evidence="8">
    <location>
        <begin position="249"/>
        <end position="268"/>
    </location>
</feature>
<evidence type="ECO:0000256" key="1">
    <source>
        <dbReference type="ARBA" id="ARBA00004651"/>
    </source>
</evidence>
<dbReference type="PANTHER" id="PTHR36838">
    <property type="entry name" value="AUXIN EFFLUX CARRIER FAMILY PROTEIN"/>
    <property type="match status" value="1"/>
</dbReference>
<dbReference type="STRING" id="1034346.GCA_000313565_02232"/>
<evidence type="ECO:0000256" key="6">
    <source>
        <dbReference type="ARBA" id="ARBA00022989"/>
    </source>
</evidence>
<feature type="transmembrane region" description="Helical" evidence="8">
    <location>
        <begin position="65"/>
        <end position="83"/>
    </location>
</feature>
<dbReference type="Gene3D" id="1.20.1530.20">
    <property type="match status" value="1"/>
</dbReference>
<name>A0A318L1D0_9FIRM</name>
<dbReference type="OrthoDB" id="9798064at2"/>
<comment type="similarity">
    <text evidence="2">Belongs to the auxin efflux carrier (TC 2.A.69) family.</text>
</comment>
<evidence type="ECO:0000313" key="10">
    <source>
        <dbReference type="Proteomes" id="UP000247612"/>
    </source>
</evidence>
<feature type="transmembrane region" description="Helical" evidence="8">
    <location>
        <begin position="151"/>
        <end position="172"/>
    </location>
</feature>
<dbReference type="AlphaFoldDB" id="A0A318L1D0"/>
<sequence>MLLAGIIANQILVMFMLMLIGFVLKRKQFLHDNGLKDMTNLLLIAVMPIVIVNAFCVPYENNKAFKLLICLLLSVFIHLLFIVMGRLLFKNNGMFQNAVILSNAGFMGIPLVMAIQGVEAVFYLSAYMAVNSIVQWTYGLSKLNNQFKFSLSSIIFTPVMLAFAAGLCIFFFDIHTPKPLLTLMSHITSMNTPLAMILLGAYLDQLQVKELKKHIIILWKPVLCRLILFPLTVFFLLSLLPNNLYDIRIIYLILAASPTALSVALFAARNNQQTAQAIEIVCLSTLLCLITIPFLILLAG</sequence>
<feature type="transmembrane region" description="Helical" evidence="8">
    <location>
        <begin position="215"/>
        <end position="237"/>
    </location>
</feature>
<keyword evidence="7 8" id="KW-0472">Membrane</keyword>
<keyword evidence="4" id="KW-1003">Cell membrane</keyword>
<protein>
    <recommendedName>
        <fullName evidence="11">AEC family transporter</fullName>
    </recommendedName>
</protein>
<evidence type="ECO:0000256" key="5">
    <source>
        <dbReference type="ARBA" id="ARBA00022692"/>
    </source>
</evidence>
<proteinExistence type="inferred from homology"/>
<dbReference type="PANTHER" id="PTHR36838:SF1">
    <property type="entry name" value="SLR1864 PROTEIN"/>
    <property type="match status" value="1"/>
</dbReference>
<feature type="transmembrane region" description="Helical" evidence="8">
    <location>
        <begin position="40"/>
        <end position="59"/>
    </location>
</feature>
<keyword evidence="10" id="KW-1185">Reference proteome</keyword>
<accession>A0A318L1D0</accession>
<keyword evidence="5 8" id="KW-0812">Transmembrane</keyword>
<evidence type="ECO:0000256" key="3">
    <source>
        <dbReference type="ARBA" id="ARBA00022448"/>
    </source>
</evidence>
<comment type="caution">
    <text evidence="9">The sequence shown here is derived from an EMBL/GenBank/DDBJ whole genome shotgun (WGS) entry which is preliminary data.</text>
</comment>
<evidence type="ECO:0000256" key="7">
    <source>
        <dbReference type="ARBA" id="ARBA00023136"/>
    </source>
</evidence>